<comment type="function">
    <text evidence="1">May be involved in a process influencing telomere capping.</text>
</comment>
<dbReference type="InterPro" id="IPR039024">
    <property type="entry name" value="RTC4"/>
</dbReference>
<dbReference type="Proteomes" id="UP001063166">
    <property type="component" value="Unassembled WGS sequence"/>
</dbReference>
<name>A0A9P3PUV5_LYOSH</name>
<feature type="compositionally biased region" description="Polar residues" evidence="8">
    <location>
        <begin position="162"/>
        <end position="173"/>
    </location>
</feature>
<comment type="similarity">
    <text evidence="4">Belongs to the RTC4 family.</text>
</comment>
<evidence type="ECO:0000313" key="11">
    <source>
        <dbReference type="Proteomes" id="UP001063166"/>
    </source>
</evidence>
<evidence type="ECO:0000259" key="9">
    <source>
        <dbReference type="SMART" id="SM01312"/>
    </source>
</evidence>
<comment type="caution">
    <text evidence="10">The sequence shown here is derived from an EMBL/GenBank/DDBJ whole genome shotgun (WGS) entry which is preliminary data.</text>
</comment>
<keyword evidence="7" id="KW-0539">Nucleus</keyword>
<feature type="compositionally biased region" description="Polar residues" evidence="8">
    <location>
        <begin position="212"/>
        <end position="223"/>
    </location>
</feature>
<accession>A0A9P3PUV5</accession>
<dbReference type="GO" id="GO:0005634">
    <property type="term" value="C:nucleus"/>
    <property type="evidence" value="ECO:0007669"/>
    <property type="project" value="UniProtKB-SubCell"/>
</dbReference>
<dbReference type="EMBL" id="BRPK01000013">
    <property type="protein sequence ID" value="GLB43350.1"/>
    <property type="molecule type" value="Genomic_DNA"/>
</dbReference>
<evidence type="ECO:0000256" key="8">
    <source>
        <dbReference type="SAM" id="MobiDB-lite"/>
    </source>
</evidence>
<evidence type="ECO:0000313" key="10">
    <source>
        <dbReference type="EMBL" id="GLB43350.1"/>
    </source>
</evidence>
<evidence type="ECO:0000256" key="2">
    <source>
        <dbReference type="ARBA" id="ARBA00004123"/>
    </source>
</evidence>
<dbReference type="PANTHER" id="PTHR41391">
    <property type="entry name" value="RESTRICTION OF TELOMERE CAPPING PROTEIN 4"/>
    <property type="match status" value="1"/>
</dbReference>
<dbReference type="SMART" id="SM01312">
    <property type="entry name" value="RTC4"/>
    <property type="match status" value="1"/>
</dbReference>
<evidence type="ECO:0000256" key="5">
    <source>
        <dbReference type="ARBA" id="ARBA00015162"/>
    </source>
</evidence>
<evidence type="ECO:0000256" key="7">
    <source>
        <dbReference type="ARBA" id="ARBA00023242"/>
    </source>
</evidence>
<protein>
    <recommendedName>
        <fullName evidence="5">Restriction of telomere capping protein 4</fullName>
    </recommendedName>
</protein>
<feature type="compositionally biased region" description="Basic and acidic residues" evidence="8">
    <location>
        <begin position="332"/>
        <end position="350"/>
    </location>
</feature>
<feature type="compositionally biased region" description="Polar residues" evidence="8">
    <location>
        <begin position="1"/>
        <end position="14"/>
    </location>
</feature>
<feature type="domain" description="Restriction of telomere capping protein 4 C-terminal" evidence="9">
    <location>
        <begin position="565"/>
        <end position="705"/>
    </location>
</feature>
<keyword evidence="6" id="KW-0963">Cytoplasm</keyword>
<dbReference type="GO" id="GO:0005737">
    <property type="term" value="C:cytoplasm"/>
    <property type="evidence" value="ECO:0007669"/>
    <property type="project" value="UniProtKB-SubCell"/>
</dbReference>
<evidence type="ECO:0000256" key="1">
    <source>
        <dbReference type="ARBA" id="ARBA00002738"/>
    </source>
</evidence>
<dbReference type="OrthoDB" id="128308at2759"/>
<feature type="compositionally biased region" description="Basic and acidic residues" evidence="8">
    <location>
        <begin position="77"/>
        <end position="89"/>
    </location>
</feature>
<reference evidence="10" key="1">
    <citation type="submission" date="2022-07" db="EMBL/GenBank/DDBJ databases">
        <title>The genome of Lyophyllum shimeji provides insight into the initial evolution of ectomycorrhizal fungal genome.</title>
        <authorList>
            <person name="Kobayashi Y."/>
            <person name="Shibata T."/>
            <person name="Hirakawa H."/>
            <person name="Shigenobu S."/>
            <person name="Nishiyama T."/>
            <person name="Yamada A."/>
            <person name="Hasebe M."/>
            <person name="Kawaguchi M."/>
        </authorList>
    </citation>
    <scope>NUCLEOTIDE SEQUENCE</scope>
    <source>
        <strain evidence="10">AT787</strain>
    </source>
</reference>
<feature type="compositionally biased region" description="Basic residues" evidence="8">
    <location>
        <begin position="187"/>
        <end position="197"/>
    </location>
</feature>
<dbReference type="AlphaFoldDB" id="A0A9P3PUV5"/>
<evidence type="ECO:0000256" key="6">
    <source>
        <dbReference type="ARBA" id="ARBA00022490"/>
    </source>
</evidence>
<dbReference type="Pfam" id="PF14474">
    <property type="entry name" value="RTC4"/>
    <property type="match status" value="1"/>
</dbReference>
<keyword evidence="11" id="KW-1185">Reference proteome</keyword>
<dbReference type="InterPro" id="IPR028094">
    <property type="entry name" value="RTC4_C"/>
</dbReference>
<evidence type="ECO:0000256" key="3">
    <source>
        <dbReference type="ARBA" id="ARBA00004496"/>
    </source>
</evidence>
<feature type="region of interest" description="Disordered" evidence="8">
    <location>
        <begin position="1"/>
        <end position="124"/>
    </location>
</feature>
<feature type="compositionally biased region" description="Acidic residues" evidence="8">
    <location>
        <begin position="739"/>
        <end position="755"/>
    </location>
</feature>
<feature type="compositionally biased region" description="Basic residues" evidence="8">
    <location>
        <begin position="228"/>
        <end position="238"/>
    </location>
</feature>
<feature type="region of interest" description="Disordered" evidence="8">
    <location>
        <begin position="737"/>
        <end position="982"/>
    </location>
</feature>
<feature type="compositionally biased region" description="Low complexity" evidence="8">
    <location>
        <begin position="306"/>
        <end position="318"/>
    </location>
</feature>
<feature type="compositionally biased region" description="Basic residues" evidence="8">
    <location>
        <begin position="368"/>
        <end position="378"/>
    </location>
</feature>
<comment type="subcellular location">
    <subcellularLocation>
        <location evidence="3">Cytoplasm</location>
    </subcellularLocation>
    <subcellularLocation>
        <location evidence="2">Nucleus</location>
    </subcellularLocation>
</comment>
<organism evidence="10 11">
    <name type="scientific">Lyophyllum shimeji</name>
    <name type="common">Hon-shimeji</name>
    <name type="synonym">Tricholoma shimeji</name>
    <dbReference type="NCBI Taxonomy" id="47721"/>
    <lineage>
        <taxon>Eukaryota</taxon>
        <taxon>Fungi</taxon>
        <taxon>Dikarya</taxon>
        <taxon>Basidiomycota</taxon>
        <taxon>Agaricomycotina</taxon>
        <taxon>Agaricomycetes</taxon>
        <taxon>Agaricomycetidae</taxon>
        <taxon>Agaricales</taxon>
        <taxon>Tricholomatineae</taxon>
        <taxon>Lyophyllaceae</taxon>
        <taxon>Lyophyllum</taxon>
    </lineage>
</organism>
<proteinExistence type="inferred from homology"/>
<feature type="compositionally biased region" description="Basic and acidic residues" evidence="8">
    <location>
        <begin position="927"/>
        <end position="937"/>
    </location>
</feature>
<feature type="region of interest" description="Disordered" evidence="8">
    <location>
        <begin position="139"/>
        <end position="447"/>
    </location>
</feature>
<feature type="compositionally biased region" description="Basic and acidic residues" evidence="8">
    <location>
        <begin position="107"/>
        <end position="117"/>
    </location>
</feature>
<dbReference type="PANTHER" id="PTHR41391:SF1">
    <property type="entry name" value="RESTRICTION OF TELOMERE CAPPING PROTEIN 4"/>
    <property type="match status" value="1"/>
</dbReference>
<gene>
    <name evidence="10" type="ORF">LshimejAT787_1302510</name>
</gene>
<feature type="compositionally biased region" description="Polar residues" evidence="8">
    <location>
        <begin position="391"/>
        <end position="411"/>
    </location>
</feature>
<evidence type="ECO:0000256" key="4">
    <source>
        <dbReference type="ARBA" id="ARBA00009461"/>
    </source>
</evidence>
<feature type="compositionally biased region" description="Basic residues" evidence="8">
    <location>
        <begin position="760"/>
        <end position="771"/>
    </location>
</feature>
<sequence length="1150" mass="125989">MESLVANPSWNKAGSVNDPKLRMPTRPTANAKAESSKTDNSNNGSRRRGKVVEDLGSSFAKNSSSQGRKKPGSTSRRRVDTTDHESHSEDELDLLSSNHGSDAETSAVREVKKDTHTDAGGSYFATLQQKSNVLKKLKFTKTKRVEDDEQLDGFQPMVLKENGNQDASTSEKSLPSRPVHTVQTTVRRPRSPRRAPSRRSPSPAFRRRSRSQTPKASRENAASENLRPKPRPLGKRKASQQSVQAFPDLPPLHDKLRGSPARRATVSGPAPFPSIGLSPVPASKTMDFEKKPAGPSIKKPKLSDFAPLSPAHSPLHPSEFPSLELLGSQESLVEKTKVAGKRSVSEKADQLEPADFPMPSPPSESKKGRTVQVKKRAPTRLLVSSDESDTGESAPSSSLKAQPFPMSTQMLDSIGTPSFAGPSNLGKRSSPSGSDERQKKKRKDAASDMQAIADLQYEEEDSINISTPIDPATLCPYCDTPLPASPTPRLKRLLKSAEKKSRREPRPDNPLARNAPFAVFITVCQRHRFESEILPQAELKGWPKSIDWEELGERVRRMKGALRRIIDDSEGPGAGDDHEGLAESRLKARCVFWNEVMAEVKQKGSRAVAGVRGQFASFEKTQPGYYGELGSVIIHQTLYDLFPPTAIDPRLVAPLTPNEFVQRILVPEVGVRLIMEDMGLDESKVEEAVRILRESANYGVAMFPVDEGDEGDGVRSSGKLGVADSIVMERARKRRKELEADEQEQEEQREMEEEAEKQRKASKRLGKRASKKGKEKESDVKPPAPAPQARPRPRPVGKNASMSTVQDTDVEISSGVAGAGEGEGDTDVEVERPSHAYAKPQAPRNANDVLPDHTDATPRTGKVAKAPADTDIDLCSSSSSSEHDEQWDTGRMTKGRKPLMKTKTVAASPDGMPPPPSSSLTSSEYRSGVHHDSEEATPKPPGRSRRPESASSISRQTPPLLRARERKAKSNSRPTAGDQESHSWLLSDTTYSSMESITYKLKSFGLGLTDEMSLVTLDGDFRVPFCSVKQSAYHKPSHPFPRTALCQAFVFDPDNGVIFVANVLCRQRHGRNAVLKRQPSLGFHSRPEAYLRRTAKGDAHLDYTTPPCATNDSVDDLEASNSSPKSPGPALQSFVGQRNAFFLELIVNPT</sequence>